<evidence type="ECO:0000313" key="2">
    <source>
        <dbReference type="Proteomes" id="UP000789860"/>
    </source>
</evidence>
<protein>
    <submittedName>
        <fullName evidence="1">8317_t:CDS:1</fullName>
    </submittedName>
</protein>
<reference evidence="1" key="1">
    <citation type="submission" date="2021-06" db="EMBL/GenBank/DDBJ databases">
        <authorList>
            <person name="Kallberg Y."/>
            <person name="Tangrot J."/>
            <person name="Rosling A."/>
        </authorList>
    </citation>
    <scope>NUCLEOTIDE SEQUENCE</scope>
    <source>
        <strain evidence="1">AU212A</strain>
    </source>
</reference>
<gene>
    <name evidence="1" type="ORF">SCALOS_LOCUS8230</name>
</gene>
<feature type="non-terminal residue" evidence="1">
    <location>
        <position position="78"/>
    </location>
</feature>
<feature type="non-terminal residue" evidence="1">
    <location>
        <position position="1"/>
    </location>
</feature>
<organism evidence="1 2">
    <name type="scientific">Scutellospora calospora</name>
    <dbReference type="NCBI Taxonomy" id="85575"/>
    <lineage>
        <taxon>Eukaryota</taxon>
        <taxon>Fungi</taxon>
        <taxon>Fungi incertae sedis</taxon>
        <taxon>Mucoromycota</taxon>
        <taxon>Glomeromycotina</taxon>
        <taxon>Glomeromycetes</taxon>
        <taxon>Diversisporales</taxon>
        <taxon>Gigasporaceae</taxon>
        <taxon>Scutellospora</taxon>
    </lineage>
</organism>
<comment type="caution">
    <text evidence="1">The sequence shown here is derived from an EMBL/GenBank/DDBJ whole genome shotgun (WGS) entry which is preliminary data.</text>
</comment>
<proteinExistence type="predicted"/>
<keyword evidence="2" id="KW-1185">Reference proteome</keyword>
<sequence>KISKLFPLYKKTKMSTHQNNKPQEVEFSIYRNRDGNFSNNIEDVDNYLRFEEQENSNKNSEQKSPELPNNSNNLSDSQ</sequence>
<accession>A0ACA9N7Q2</accession>
<dbReference type="EMBL" id="CAJVPM010021062">
    <property type="protein sequence ID" value="CAG8638346.1"/>
    <property type="molecule type" value="Genomic_DNA"/>
</dbReference>
<name>A0ACA9N7Q2_9GLOM</name>
<dbReference type="Proteomes" id="UP000789860">
    <property type="component" value="Unassembled WGS sequence"/>
</dbReference>
<evidence type="ECO:0000313" key="1">
    <source>
        <dbReference type="EMBL" id="CAG8638346.1"/>
    </source>
</evidence>